<evidence type="ECO:0000313" key="3">
    <source>
        <dbReference type="Proteomes" id="UP000192761"/>
    </source>
</evidence>
<evidence type="ECO:0000256" key="1">
    <source>
        <dbReference type="SAM" id="SignalP"/>
    </source>
</evidence>
<keyword evidence="3" id="KW-1185">Reference proteome</keyword>
<dbReference type="RefSeq" id="WP_084090786.1">
    <property type="nucleotide sequence ID" value="NZ_FWXD01000011.1"/>
</dbReference>
<protein>
    <submittedName>
        <fullName evidence="2">Uncharacterized protein</fullName>
    </submittedName>
</protein>
<evidence type="ECO:0000313" key="2">
    <source>
        <dbReference type="EMBL" id="SMC25333.1"/>
    </source>
</evidence>
<sequence length="360" mass="39573">MNNRKPTLLLAATLLALSTAAGAATLDELAYRWAPVHYQDTDSSDFASDYLTAVDYDGDWSGINNWDNRTRYPLKAAMYYSVVESCSHWFINYSFFHPRDWSDTIFDGEHENDLEGVLLAVRKDGSSYGKVDGMLTIFHTDFYAYTPAGSPLLNGHETIDGTLSFENDNGTLRPKTAAQSKGHGVKAWPYITDFTGAGNQDGVIYYPTQGDGGIPTSGNDRHVPYRLINIFQSGGMWTHALADAQISGKGTTFATWGTFRGDGGGGCGSGAKICTTDSAHAPWGWDDDNDGTSYRGEWALDPAHLFNFYFDGTTFSETYLSNQYLDDMRRMGWATGHVPAGYDNKADLSTMLNKLGSVCR</sequence>
<proteinExistence type="predicted"/>
<organism evidence="2 3">
    <name type="scientific">Andreprevotia lacus DSM 23236</name>
    <dbReference type="NCBI Taxonomy" id="1121001"/>
    <lineage>
        <taxon>Bacteria</taxon>
        <taxon>Pseudomonadati</taxon>
        <taxon>Pseudomonadota</taxon>
        <taxon>Betaproteobacteria</taxon>
        <taxon>Neisseriales</taxon>
        <taxon>Chitinibacteraceae</taxon>
        <taxon>Andreprevotia</taxon>
    </lineage>
</organism>
<feature type="signal peptide" evidence="1">
    <location>
        <begin position="1"/>
        <end position="23"/>
    </location>
</feature>
<reference evidence="2 3" key="1">
    <citation type="submission" date="2017-04" db="EMBL/GenBank/DDBJ databases">
        <authorList>
            <person name="Afonso C.L."/>
            <person name="Miller P.J."/>
            <person name="Scott M.A."/>
            <person name="Spackman E."/>
            <person name="Goraichik I."/>
            <person name="Dimitrov K.M."/>
            <person name="Suarez D.L."/>
            <person name="Swayne D.E."/>
        </authorList>
    </citation>
    <scope>NUCLEOTIDE SEQUENCE [LARGE SCALE GENOMIC DNA]</scope>
    <source>
        <strain evidence="2 3">DSM 23236</strain>
    </source>
</reference>
<dbReference type="OrthoDB" id="1157227at2"/>
<dbReference type="Proteomes" id="UP000192761">
    <property type="component" value="Unassembled WGS sequence"/>
</dbReference>
<dbReference type="EMBL" id="FWXD01000011">
    <property type="protein sequence ID" value="SMC25333.1"/>
    <property type="molecule type" value="Genomic_DNA"/>
</dbReference>
<accession>A0A1W1XMZ7</accession>
<feature type="chain" id="PRO_5010706030" evidence="1">
    <location>
        <begin position="24"/>
        <end position="360"/>
    </location>
</feature>
<dbReference type="AlphaFoldDB" id="A0A1W1XMZ7"/>
<keyword evidence="1" id="KW-0732">Signal</keyword>
<name>A0A1W1XMZ7_9NEIS</name>
<gene>
    <name evidence="2" type="ORF">SAMN02745857_02133</name>
</gene>